<evidence type="ECO:0000313" key="2">
    <source>
        <dbReference type="Proteomes" id="UP000029226"/>
    </source>
</evidence>
<dbReference type="Proteomes" id="UP000029226">
    <property type="component" value="Unassembled WGS sequence"/>
</dbReference>
<name>A0A090QZA6_NONUL</name>
<protein>
    <submittedName>
        <fullName evidence="1">Uncharacterized protein</fullName>
    </submittedName>
</protein>
<proteinExistence type="predicted"/>
<organism evidence="1 2">
    <name type="scientific">Nonlabens ulvanivorans</name>
    <name type="common">Persicivirga ulvanivorans</name>
    <dbReference type="NCBI Taxonomy" id="906888"/>
    <lineage>
        <taxon>Bacteria</taxon>
        <taxon>Pseudomonadati</taxon>
        <taxon>Bacteroidota</taxon>
        <taxon>Flavobacteriia</taxon>
        <taxon>Flavobacteriales</taxon>
        <taxon>Flavobacteriaceae</taxon>
        <taxon>Nonlabens</taxon>
    </lineage>
</organism>
<accession>A0A090QZA6</accession>
<dbReference type="EMBL" id="BBMM01000006">
    <property type="protein sequence ID" value="GAL00777.1"/>
    <property type="molecule type" value="Genomic_DNA"/>
</dbReference>
<reference evidence="1 2" key="1">
    <citation type="journal article" date="2014" name="Genome Announc.">
        <title>Draft Genome Sequences of Marine Flavobacterium Nonlabens Strains NR17, NR24, NR27, NR32, NR33, and Ara13.</title>
        <authorList>
            <person name="Nakanishi M."/>
            <person name="Meirelles P."/>
            <person name="Suzuki R."/>
            <person name="Takatani N."/>
            <person name="Mino S."/>
            <person name="Suda W."/>
            <person name="Oshima K."/>
            <person name="Hattori M."/>
            <person name="Ohkuma M."/>
            <person name="Hosokawa M."/>
            <person name="Miyashita K."/>
            <person name="Thompson F.L."/>
            <person name="Niwa A."/>
            <person name="Sawabe T."/>
            <person name="Sawabe T."/>
        </authorList>
    </citation>
    <scope>NUCLEOTIDE SEQUENCE [LARGE SCALE GENOMIC DNA]</scope>
    <source>
        <strain evidence="2">JCM19314</strain>
    </source>
</reference>
<dbReference type="AlphaFoldDB" id="A0A090QZA6"/>
<gene>
    <name evidence="1" type="ORF">JCM19314_1814</name>
</gene>
<comment type="caution">
    <text evidence="1">The sequence shown here is derived from an EMBL/GenBank/DDBJ whole genome shotgun (WGS) entry which is preliminary data.</text>
</comment>
<sequence length="105" mass="12137">MKSGIGFIKPEVDDVFVGITMNKYSETLSTAKKSLNFKLAAVKMERILLKETKKTKLSDFSLGWGKSETLYSWESFNLPNNNFPIFWWNKYVDGGTRNTVFNRLQ</sequence>
<evidence type="ECO:0000313" key="1">
    <source>
        <dbReference type="EMBL" id="GAL00777.1"/>
    </source>
</evidence>